<keyword evidence="3" id="KW-1185">Reference proteome</keyword>
<accession>A0A4V6D0M8</accession>
<dbReference type="PANTHER" id="PTHR33085">
    <property type="entry name" value="OS12G0113100 PROTEIN-RELATED"/>
    <property type="match status" value="1"/>
</dbReference>
<evidence type="ECO:0000313" key="2">
    <source>
        <dbReference type="EMBL" id="TKV91455.1"/>
    </source>
</evidence>
<feature type="region of interest" description="Disordered" evidence="1">
    <location>
        <begin position="1"/>
        <end position="21"/>
    </location>
</feature>
<dbReference type="Proteomes" id="UP000298652">
    <property type="component" value="Chromosome 9"/>
</dbReference>
<organism evidence="2 3">
    <name type="scientific">Setaria viridis</name>
    <name type="common">Green bristlegrass</name>
    <name type="synonym">Setaria italica subsp. viridis</name>
    <dbReference type="NCBI Taxonomy" id="4556"/>
    <lineage>
        <taxon>Eukaryota</taxon>
        <taxon>Viridiplantae</taxon>
        <taxon>Streptophyta</taxon>
        <taxon>Embryophyta</taxon>
        <taxon>Tracheophyta</taxon>
        <taxon>Spermatophyta</taxon>
        <taxon>Magnoliopsida</taxon>
        <taxon>Liliopsida</taxon>
        <taxon>Poales</taxon>
        <taxon>Poaceae</taxon>
        <taxon>PACMAD clade</taxon>
        <taxon>Panicoideae</taxon>
        <taxon>Panicodae</taxon>
        <taxon>Paniceae</taxon>
        <taxon>Cenchrinae</taxon>
        <taxon>Setaria</taxon>
    </lineage>
</organism>
<dbReference type="Gramene" id="TKV91455">
    <property type="protein sequence ID" value="TKV91455"/>
    <property type="gene ID" value="SEVIR_9G097900v2"/>
</dbReference>
<name>A0A4V6D0M8_SETVI</name>
<sequence>MPQSQIDRTEQPPPPAVVRLGAPRGAPSCVAAAFDTMIMAMHVEGPVVDGKSDCTFTFSTMFGWERHGDWILPFFGRGHFDPELNACAATAGRQCVSRQVGKENLFAEEPDEWPVGAATLVDMGGGSRFCPVQCVCKYEEEGEQQPLQRRYLSARVTTLFLKYDKNGDLTTGYSRRIQNYRVPEEATESMLKYPVAFWM</sequence>
<reference evidence="2" key="1">
    <citation type="submission" date="2019-03" db="EMBL/GenBank/DDBJ databases">
        <title>WGS assembly of Setaria viridis.</title>
        <authorList>
            <person name="Huang P."/>
            <person name="Jenkins J."/>
            <person name="Grimwood J."/>
            <person name="Barry K."/>
            <person name="Healey A."/>
            <person name="Mamidi S."/>
            <person name="Sreedasyam A."/>
            <person name="Shu S."/>
            <person name="Feldman M."/>
            <person name="Wu J."/>
            <person name="Yu Y."/>
            <person name="Chen C."/>
            <person name="Johnson J."/>
            <person name="Rokhsar D."/>
            <person name="Baxter I."/>
            <person name="Schmutz J."/>
            <person name="Brutnell T."/>
            <person name="Kellogg E."/>
        </authorList>
    </citation>
    <scope>NUCLEOTIDE SEQUENCE [LARGE SCALE GENOMIC DNA]</scope>
</reference>
<dbReference type="InterPro" id="IPR012871">
    <property type="entry name" value="DUF1668_ORYSA"/>
</dbReference>
<dbReference type="AlphaFoldDB" id="A0A4V6D0M8"/>
<dbReference type="Pfam" id="PF07893">
    <property type="entry name" value="DUF1668"/>
    <property type="match status" value="1"/>
</dbReference>
<gene>
    <name evidence="2" type="ORF">SEVIR_9G097900v2</name>
</gene>
<dbReference type="EMBL" id="CM016560">
    <property type="protein sequence ID" value="TKV91455.1"/>
    <property type="molecule type" value="Genomic_DNA"/>
</dbReference>
<proteinExistence type="predicted"/>
<evidence type="ECO:0000313" key="3">
    <source>
        <dbReference type="Proteomes" id="UP000298652"/>
    </source>
</evidence>
<protein>
    <submittedName>
        <fullName evidence="2">Uncharacterized protein</fullName>
    </submittedName>
</protein>
<evidence type="ECO:0000256" key="1">
    <source>
        <dbReference type="SAM" id="MobiDB-lite"/>
    </source>
</evidence>